<organism evidence="4 5">
    <name type="scientific">Sinocyclocheilus grahami</name>
    <name type="common">Dianchi golden-line fish</name>
    <name type="synonym">Barbus grahami</name>
    <dbReference type="NCBI Taxonomy" id="75366"/>
    <lineage>
        <taxon>Eukaryota</taxon>
        <taxon>Metazoa</taxon>
        <taxon>Chordata</taxon>
        <taxon>Craniata</taxon>
        <taxon>Vertebrata</taxon>
        <taxon>Euteleostomi</taxon>
        <taxon>Actinopterygii</taxon>
        <taxon>Neopterygii</taxon>
        <taxon>Teleostei</taxon>
        <taxon>Ostariophysi</taxon>
        <taxon>Cypriniformes</taxon>
        <taxon>Cyprinidae</taxon>
        <taxon>Cyprininae</taxon>
        <taxon>Sinocyclocheilus</taxon>
    </lineage>
</organism>
<dbReference type="PROSITE" id="PS50132">
    <property type="entry name" value="RGS"/>
    <property type="match status" value="1"/>
</dbReference>
<evidence type="ECO:0000256" key="2">
    <source>
        <dbReference type="SAM" id="MobiDB-lite"/>
    </source>
</evidence>
<dbReference type="PANTHER" id="PTHR46848:SF1">
    <property type="entry name" value="REGULATOR OF G-PROTEIN SIGNALING 3"/>
    <property type="match status" value="1"/>
</dbReference>
<dbReference type="GO" id="GO:0005634">
    <property type="term" value="C:nucleus"/>
    <property type="evidence" value="ECO:0007669"/>
    <property type="project" value="TreeGrafter"/>
</dbReference>
<dbReference type="PRINTS" id="PR01301">
    <property type="entry name" value="RGSPROTEIN"/>
</dbReference>
<dbReference type="InterPro" id="IPR036305">
    <property type="entry name" value="RGS_sf"/>
</dbReference>
<evidence type="ECO:0000313" key="5">
    <source>
        <dbReference type="Proteomes" id="UP000472262"/>
    </source>
</evidence>
<dbReference type="Proteomes" id="UP000472262">
    <property type="component" value="Unassembled WGS sequence"/>
</dbReference>
<dbReference type="InterPro" id="IPR034951">
    <property type="entry name" value="RGS_RGS3"/>
</dbReference>
<dbReference type="InParanoid" id="A0A672NXU9"/>
<dbReference type="AlphaFoldDB" id="A0A672NXU9"/>
<accession>A0A672NXU9</accession>
<dbReference type="CDD" id="cd08713">
    <property type="entry name" value="RGS_RGS3"/>
    <property type="match status" value="1"/>
</dbReference>
<dbReference type="SUPFAM" id="SSF48097">
    <property type="entry name" value="Regulator of G-protein signaling, RGS"/>
    <property type="match status" value="1"/>
</dbReference>
<keyword evidence="5" id="KW-1185">Reference proteome</keyword>
<proteinExistence type="predicted"/>
<feature type="domain" description="RGS" evidence="3">
    <location>
        <begin position="335"/>
        <end position="451"/>
    </location>
</feature>
<dbReference type="OMA" id="RTCHLER"/>
<dbReference type="InterPro" id="IPR044926">
    <property type="entry name" value="RGS_subdomain_2"/>
</dbReference>
<evidence type="ECO:0000259" key="3">
    <source>
        <dbReference type="PROSITE" id="PS50132"/>
    </source>
</evidence>
<feature type="compositionally biased region" description="Acidic residues" evidence="2">
    <location>
        <begin position="153"/>
        <end position="168"/>
    </location>
</feature>
<reference evidence="4" key="1">
    <citation type="submission" date="2025-08" db="UniProtKB">
        <authorList>
            <consortium name="Ensembl"/>
        </authorList>
    </citation>
    <scope>IDENTIFICATION</scope>
</reference>
<dbReference type="Pfam" id="PF00615">
    <property type="entry name" value="RGS"/>
    <property type="match status" value="1"/>
</dbReference>
<dbReference type="PANTHER" id="PTHR46848">
    <property type="entry name" value="REGULATOR OF G-PROTEIN SIGNALING 3"/>
    <property type="match status" value="1"/>
</dbReference>
<dbReference type="SMART" id="SM00315">
    <property type="entry name" value="RGS"/>
    <property type="match status" value="1"/>
</dbReference>
<dbReference type="FunFam" id="1.10.167.10:FF:000001">
    <property type="entry name" value="Putative regulator of g-protein signaling 12"/>
    <property type="match status" value="1"/>
</dbReference>
<dbReference type="GO" id="GO:0009968">
    <property type="term" value="P:negative regulation of signal transduction"/>
    <property type="evidence" value="ECO:0007669"/>
    <property type="project" value="UniProtKB-KW"/>
</dbReference>
<dbReference type="InterPro" id="IPR016137">
    <property type="entry name" value="RGS"/>
</dbReference>
<feature type="region of interest" description="Disordered" evidence="2">
    <location>
        <begin position="302"/>
        <end position="321"/>
    </location>
</feature>
<dbReference type="Ensembl" id="ENSSGRT00000056994.1">
    <property type="protein sequence ID" value="ENSSGRP00000053330.1"/>
    <property type="gene ID" value="ENSSGRG00000028172.1"/>
</dbReference>
<dbReference type="InterPro" id="IPR024066">
    <property type="entry name" value="RGS_subdom1/3"/>
</dbReference>
<dbReference type="Gene3D" id="1.10.196.10">
    <property type="match status" value="1"/>
</dbReference>
<name>A0A672NXU9_SINGR</name>
<dbReference type="Gene3D" id="1.10.167.10">
    <property type="entry name" value="Regulator of G-protein Signalling 4, domain 2"/>
    <property type="match status" value="1"/>
</dbReference>
<feature type="region of interest" description="Disordered" evidence="2">
    <location>
        <begin position="146"/>
        <end position="170"/>
    </location>
</feature>
<sequence length="463" mass="51900">MLEPKAAEQADLGLLGFSPYSVSEPCSPSCPSASPIMRRTNCSSPAQRLSYPDLHCSTGDANQTAPTFRDACKPPYLETSEIWKDRQKEVKGGGQESELEKREQGEGQSESASETISVGARPTSSSSSSSPLVIPRLCLDRSFNADALTSPSTDDDEEEEEDDEDTDEGFLKRRSMVESSPSSGQQSGGLCVQRSLHRRTHSESSLLQEPRSPRFISDQAIDCIEAKREPSERWAVPSPQTLRKELTKNGGSVHQICLLFTGRRVCGKLNCKCDTGKTGVKKKKSKNLAKDMKNRLTFLRKKTNDRHGSNPASRLEKVLKSDKPTPEEALKWAESLDALLSHKYGLVVFRSFLQTEFSEENLDFWLACEDFKRIKSLSKMASRAKKIFTEYISIQSCKEVNLDSYTRVHIKENMENICADCFDLAQSRTFGLMERDSYPRFLRSDIYLELTNQKRPSSVTDPS</sequence>
<feature type="region of interest" description="Disordered" evidence="2">
    <location>
        <begin position="86"/>
        <end position="132"/>
    </location>
</feature>
<reference evidence="4" key="2">
    <citation type="submission" date="2025-09" db="UniProtKB">
        <authorList>
            <consortium name="Ensembl"/>
        </authorList>
    </citation>
    <scope>IDENTIFICATION</scope>
</reference>
<evidence type="ECO:0000256" key="1">
    <source>
        <dbReference type="ARBA" id="ARBA00022700"/>
    </source>
</evidence>
<protein>
    <submittedName>
        <fullName evidence="4">Regulator of G protein signaling 3b</fullName>
    </submittedName>
</protein>
<evidence type="ECO:0000313" key="4">
    <source>
        <dbReference type="Ensembl" id="ENSSGRP00000053330.1"/>
    </source>
</evidence>
<dbReference type="FunFam" id="1.10.196.10:FF:000001">
    <property type="entry name" value="Regulator of G-protein signaling 8"/>
    <property type="match status" value="1"/>
</dbReference>
<dbReference type="GO" id="GO:0005886">
    <property type="term" value="C:plasma membrane"/>
    <property type="evidence" value="ECO:0007669"/>
    <property type="project" value="TreeGrafter"/>
</dbReference>
<keyword evidence="1" id="KW-0734">Signal transduction inhibitor</keyword>